<sequence length="190" mass="21257">MVATRIPAPRRSFELYYPLEADWQQLRDIRLRAIANFPLAFLESFAVAHALTEEDWRARGIRNALPTSYQVVARTPADLWIGTMSAFISAGPPAYHPGSPGTGDPRANLVGVWVDPTFRGLSTVAATLLQSVRVWAAEEHQLDRVHLHVHEANHRAMRFYEKNGAKPTGAFMPDPRRPAERQIELVLGAL</sequence>
<dbReference type="OrthoDB" id="9799092at2"/>
<dbReference type="RefSeq" id="WP_110125262.1">
    <property type="nucleotide sequence ID" value="NZ_QHLY01000005.1"/>
</dbReference>
<dbReference type="Pfam" id="PF00583">
    <property type="entry name" value="Acetyltransf_1"/>
    <property type="match status" value="1"/>
</dbReference>
<dbReference type="AlphaFoldDB" id="A0A317ZWR5"/>
<dbReference type="EMBL" id="QHLY01000005">
    <property type="protein sequence ID" value="PXA71739.1"/>
    <property type="molecule type" value="Genomic_DNA"/>
</dbReference>
<evidence type="ECO:0000313" key="3">
    <source>
        <dbReference type="Proteomes" id="UP000246722"/>
    </source>
</evidence>
<dbReference type="Proteomes" id="UP000246722">
    <property type="component" value="Unassembled WGS sequence"/>
</dbReference>
<comment type="caution">
    <text evidence="2">The sequence shown here is derived from an EMBL/GenBank/DDBJ whole genome shotgun (WGS) entry which is preliminary data.</text>
</comment>
<dbReference type="PROSITE" id="PS51186">
    <property type="entry name" value="GNAT"/>
    <property type="match status" value="1"/>
</dbReference>
<feature type="domain" description="N-acetyltransferase" evidence="1">
    <location>
        <begin position="14"/>
        <end position="184"/>
    </location>
</feature>
<reference evidence="2 3" key="1">
    <citation type="submission" date="2018-05" db="EMBL/GenBank/DDBJ databases">
        <title>Genetic diversity of glacier-inhabiting Cryobacterium bacteria in China and description of Cryobacterium mengkeensis sp. nov. and Arthrobacter glacialis sp. nov.</title>
        <authorList>
            <person name="Liu Q."/>
            <person name="Xin Y.-H."/>
        </authorList>
    </citation>
    <scope>NUCLEOTIDE SEQUENCE [LARGE SCALE GENOMIC DNA]</scope>
    <source>
        <strain evidence="2 3">SK-1</strain>
    </source>
</reference>
<evidence type="ECO:0000313" key="2">
    <source>
        <dbReference type="EMBL" id="PXA71739.1"/>
    </source>
</evidence>
<accession>A0A317ZWR5</accession>
<gene>
    <name evidence="2" type="ORF">CTB96_02080</name>
</gene>
<evidence type="ECO:0000259" key="1">
    <source>
        <dbReference type="PROSITE" id="PS51186"/>
    </source>
</evidence>
<dbReference type="InterPro" id="IPR000182">
    <property type="entry name" value="GNAT_dom"/>
</dbReference>
<dbReference type="InterPro" id="IPR016181">
    <property type="entry name" value="Acyl_CoA_acyltransferase"/>
</dbReference>
<dbReference type="Gene3D" id="3.40.630.30">
    <property type="match status" value="1"/>
</dbReference>
<dbReference type="SUPFAM" id="SSF55729">
    <property type="entry name" value="Acyl-CoA N-acyltransferases (Nat)"/>
    <property type="match status" value="1"/>
</dbReference>
<keyword evidence="3" id="KW-1185">Reference proteome</keyword>
<protein>
    <recommendedName>
        <fullName evidence="1">N-acetyltransferase domain-containing protein</fullName>
    </recommendedName>
</protein>
<dbReference type="GO" id="GO:0016747">
    <property type="term" value="F:acyltransferase activity, transferring groups other than amino-acyl groups"/>
    <property type="evidence" value="ECO:0007669"/>
    <property type="project" value="InterPro"/>
</dbReference>
<proteinExistence type="predicted"/>
<organism evidence="2 3">
    <name type="scientific">Cryobacterium arcticum</name>
    <dbReference type="NCBI Taxonomy" id="670052"/>
    <lineage>
        <taxon>Bacteria</taxon>
        <taxon>Bacillati</taxon>
        <taxon>Actinomycetota</taxon>
        <taxon>Actinomycetes</taxon>
        <taxon>Micrococcales</taxon>
        <taxon>Microbacteriaceae</taxon>
        <taxon>Cryobacterium</taxon>
    </lineage>
</organism>
<name>A0A317ZWR5_9MICO</name>